<accession>A0A3M7PHD0</accession>
<evidence type="ECO:0000313" key="1">
    <source>
        <dbReference type="EMBL" id="RMZ98462.1"/>
    </source>
</evidence>
<dbReference type="EMBL" id="REGN01010771">
    <property type="protein sequence ID" value="RMZ98462.1"/>
    <property type="molecule type" value="Genomic_DNA"/>
</dbReference>
<reference evidence="1 2" key="1">
    <citation type="journal article" date="2018" name="Sci. Rep.">
        <title>Genomic signatures of local adaptation to the degree of environmental predictability in rotifers.</title>
        <authorList>
            <person name="Franch-Gras L."/>
            <person name="Hahn C."/>
            <person name="Garcia-Roger E.M."/>
            <person name="Carmona M.J."/>
            <person name="Serra M."/>
            <person name="Gomez A."/>
        </authorList>
    </citation>
    <scope>NUCLEOTIDE SEQUENCE [LARGE SCALE GENOMIC DNA]</scope>
    <source>
        <strain evidence="1">HYR1</strain>
    </source>
</reference>
<dbReference type="Proteomes" id="UP000276133">
    <property type="component" value="Unassembled WGS sequence"/>
</dbReference>
<name>A0A3M7PHD0_BRAPC</name>
<sequence length="67" mass="7589">MPKYSWALRLALWSMSKRIIDLSNCSISVSVSCHMVAQLKISSIKSFSSAQIKKINKYKLKHQSSSN</sequence>
<protein>
    <submittedName>
        <fullName evidence="1">Uncharacterized protein</fullName>
    </submittedName>
</protein>
<gene>
    <name evidence="1" type="ORF">BpHYR1_020040</name>
</gene>
<proteinExistence type="predicted"/>
<comment type="caution">
    <text evidence="1">The sequence shown here is derived from an EMBL/GenBank/DDBJ whole genome shotgun (WGS) entry which is preliminary data.</text>
</comment>
<evidence type="ECO:0000313" key="2">
    <source>
        <dbReference type="Proteomes" id="UP000276133"/>
    </source>
</evidence>
<organism evidence="1 2">
    <name type="scientific">Brachionus plicatilis</name>
    <name type="common">Marine rotifer</name>
    <name type="synonym">Brachionus muelleri</name>
    <dbReference type="NCBI Taxonomy" id="10195"/>
    <lineage>
        <taxon>Eukaryota</taxon>
        <taxon>Metazoa</taxon>
        <taxon>Spiralia</taxon>
        <taxon>Gnathifera</taxon>
        <taxon>Rotifera</taxon>
        <taxon>Eurotatoria</taxon>
        <taxon>Monogononta</taxon>
        <taxon>Pseudotrocha</taxon>
        <taxon>Ploima</taxon>
        <taxon>Brachionidae</taxon>
        <taxon>Brachionus</taxon>
    </lineage>
</organism>
<keyword evidence="2" id="KW-1185">Reference proteome</keyword>
<dbReference type="AlphaFoldDB" id="A0A3M7PHD0"/>
<dbReference type="PROSITE" id="PS51257">
    <property type="entry name" value="PROKAR_LIPOPROTEIN"/>
    <property type="match status" value="1"/>
</dbReference>